<dbReference type="Gene3D" id="3.90.470.20">
    <property type="entry name" value="4'-phosphopantetheinyl transferase domain"/>
    <property type="match status" value="2"/>
</dbReference>
<evidence type="ECO:0000256" key="2">
    <source>
        <dbReference type="ARBA" id="ARBA00022679"/>
    </source>
</evidence>
<feature type="domain" description="4'-phosphopantetheinyl transferase" evidence="3">
    <location>
        <begin position="159"/>
        <end position="257"/>
    </location>
</feature>
<dbReference type="AlphaFoldDB" id="A0AAD6MYK9"/>
<dbReference type="GO" id="GO:0000287">
    <property type="term" value="F:magnesium ion binding"/>
    <property type="evidence" value="ECO:0007669"/>
    <property type="project" value="InterPro"/>
</dbReference>
<dbReference type="EMBL" id="JAQJAN010000003">
    <property type="protein sequence ID" value="KAJ5733511.1"/>
    <property type="molecule type" value="Genomic_DNA"/>
</dbReference>
<dbReference type="GO" id="GO:0019878">
    <property type="term" value="P:lysine biosynthetic process via aminoadipic acid"/>
    <property type="evidence" value="ECO:0007669"/>
    <property type="project" value="TreeGrafter"/>
</dbReference>
<dbReference type="Pfam" id="PF01648">
    <property type="entry name" value="ACPS"/>
    <property type="match status" value="1"/>
</dbReference>
<dbReference type="EC" id="2.7.8.7" evidence="1"/>
<keyword evidence="2 5" id="KW-0808">Transferase</keyword>
<dbReference type="InterPro" id="IPR050559">
    <property type="entry name" value="P-Pant_transferase_sf"/>
</dbReference>
<keyword evidence="6" id="KW-1185">Reference proteome</keyword>
<evidence type="ECO:0000259" key="4">
    <source>
        <dbReference type="Pfam" id="PF22624"/>
    </source>
</evidence>
<comment type="caution">
    <text evidence="5">The sequence shown here is derived from an EMBL/GenBank/DDBJ whole genome shotgun (WGS) entry which is preliminary data.</text>
</comment>
<dbReference type="GO" id="GO:0008897">
    <property type="term" value="F:holo-[acyl-carrier-protein] synthase activity"/>
    <property type="evidence" value="ECO:0007669"/>
    <property type="project" value="UniProtKB-EC"/>
</dbReference>
<feature type="domain" description="4'-phosphopantetheinyl transferase N-terminal" evidence="4">
    <location>
        <begin position="52"/>
        <end position="136"/>
    </location>
</feature>
<evidence type="ECO:0000313" key="6">
    <source>
        <dbReference type="Proteomes" id="UP001215712"/>
    </source>
</evidence>
<dbReference type="PANTHER" id="PTHR12215:SF10">
    <property type="entry name" value="L-AMINOADIPATE-SEMIALDEHYDE DEHYDROGENASE-PHOSPHOPANTETHEINYL TRANSFERASE"/>
    <property type="match status" value="1"/>
</dbReference>
<proteinExistence type="predicted"/>
<name>A0AAD6MYK9_9EURO</name>
<protein>
    <recommendedName>
        <fullName evidence="1">holo-[acyl-carrier-protein] synthase</fullName>
        <ecNumber evidence="1">2.7.8.7</ecNumber>
    </recommendedName>
</protein>
<organism evidence="5 6">
    <name type="scientific">Penicillium malachiteum</name>
    <dbReference type="NCBI Taxonomy" id="1324776"/>
    <lineage>
        <taxon>Eukaryota</taxon>
        <taxon>Fungi</taxon>
        <taxon>Dikarya</taxon>
        <taxon>Ascomycota</taxon>
        <taxon>Pezizomycotina</taxon>
        <taxon>Eurotiomycetes</taxon>
        <taxon>Eurotiomycetidae</taxon>
        <taxon>Eurotiales</taxon>
        <taxon>Aspergillaceae</taxon>
        <taxon>Penicillium</taxon>
    </lineage>
</organism>
<dbReference type="InterPro" id="IPR008278">
    <property type="entry name" value="4-PPantetheinyl_Trfase_dom"/>
</dbReference>
<dbReference type="InterPro" id="IPR037143">
    <property type="entry name" value="4-PPantetheinyl_Trfase_dom_sf"/>
</dbReference>
<reference evidence="5" key="2">
    <citation type="submission" date="2023-01" db="EMBL/GenBank/DDBJ databases">
        <authorList>
            <person name="Petersen C."/>
        </authorList>
    </citation>
    <scope>NUCLEOTIDE SEQUENCE</scope>
    <source>
        <strain evidence="5">IBT 17514</strain>
    </source>
</reference>
<dbReference type="Proteomes" id="UP001215712">
    <property type="component" value="Unassembled WGS sequence"/>
</dbReference>
<reference evidence="5" key="1">
    <citation type="journal article" date="2023" name="IMA Fungus">
        <title>Comparative genomic study of the Penicillium genus elucidates a diverse pangenome and 15 lateral gene transfer events.</title>
        <authorList>
            <person name="Petersen C."/>
            <person name="Sorensen T."/>
            <person name="Nielsen M.R."/>
            <person name="Sondergaard T.E."/>
            <person name="Sorensen J.L."/>
            <person name="Fitzpatrick D.A."/>
            <person name="Frisvad J.C."/>
            <person name="Nielsen K.L."/>
        </authorList>
    </citation>
    <scope>NUCLEOTIDE SEQUENCE</scope>
    <source>
        <strain evidence="5">IBT 17514</strain>
    </source>
</reference>
<dbReference type="PANTHER" id="PTHR12215">
    <property type="entry name" value="PHOSPHOPANTETHEINE TRANSFERASE"/>
    <property type="match status" value="1"/>
</dbReference>
<evidence type="ECO:0000313" key="5">
    <source>
        <dbReference type="EMBL" id="KAJ5733511.1"/>
    </source>
</evidence>
<accession>A0AAD6MYK9</accession>
<sequence length="433" mass="48944">MRANEINIENVQEENLNHNVEAVDSSISGLPTTVRWYIDSRNWEANGMNLPFLEFLRPNEQTAVTRYYHASDKRMSLASHLLKYLYIHHACGVPWRDVVLSRTAMPENRPYYASLSETRVEFNVTHQAGMTILAGTIESDVEQMHKNIIEGSLPLQPRLGIDVTCVKENGRRTANTMKEYQEHVSIFVEVFSEREIETMKNPAAALRRAQSLGFATAFTDPNDEGTIVRFGMRLFYSYWALKEAYLKMTGDALLAPWLRTLEFSNVIPPDPVEPLNAPTPYILSQDRKYIPQSPKNWGPPFADVQVSKAGQVLDDVRLQLTAFESDYIVAAAGRGLPVGPFPSLTFNEGDHHLPGEISVHSGDHEEKYRIPINTKKVLGDMDPWNIPLPIRDSWLPMQEIDLNLDIRACAEGTCVHPEKNRSVLSGVEIRDSA</sequence>
<evidence type="ECO:0000259" key="3">
    <source>
        <dbReference type="Pfam" id="PF01648"/>
    </source>
</evidence>
<dbReference type="SUPFAM" id="SSF56214">
    <property type="entry name" value="4'-phosphopantetheinyl transferase"/>
    <property type="match status" value="2"/>
</dbReference>
<dbReference type="InterPro" id="IPR055066">
    <property type="entry name" value="AASDHPPT_N"/>
</dbReference>
<dbReference type="Pfam" id="PF22624">
    <property type="entry name" value="AASDHPPT_N"/>
    <property type="match status" value="1"/>
</dbReference>
<gene>
    <name evidence="5" type="ORF">N7493_002297</name>
</gene>
<dbReference type="GO" id="GO:0005829">
    <property type="term" value="C:cytosol"/>
    <property type="evidence" value="ECO:0007669"/>
    <property type="project" value="TreeGrafter"/>
</dbReference>
<evidence type="ECO:0000256" key="1">
    <source>
        <dbReference type="ARBA" id="ARBA00013172"/>
    </source>
</evidence>